<dbReference type="PANTHER" id="PTHR28242">
    <property type="entry name" value="PHOSPHORELAY INTERMEDIATE PROTEIN YPD1"/>
    <property type="match status" value="1"/>
</dbReference>
<proteinExistence type="predicted"/>
<dbReference type="EMBL" id="JAYWIO010000005">
    <property type="protein sequence ID" value="KAK7261228.1"/>
    <property type="molecule type" value="Genomic_DNA"/>
</dbReference>
<dbReference type="InterPro" id="IPR036641">
    <property type="entry name" value="HPT_dom_sf"/>
</dbReference>
<dbReference type="GO" id="GO:0009927">
    <property type="term" value="F:histidine phosphotransfer kinase activity"/>
    <property type="evidence" value="ECO:0007669"/>
    <property type="project" value="UniProtKB-UniRule"/>
</dbReference>
<name>A0AAN9EWG2_CROPI</name>
<dbReference type="GO" id="GO:0000160">
    <property type="term" value="P:phosphorelay signal transduction system"/>
    <property type="evidence" value="ECO:0007669"/>
    <property type="project" value="UniProtKB-UniRule"/>
</dbReference>
<evidence type="ECO:0000256" key="2">
    <source>
        <dbReference type="RuleBase" id="RU369004"/>
    </source>
</evidence>
<accession>A0AAN9EWG2</accession>
<comment type="domain">
    <text evidence="2">Histidine-containing phosphotransfer domain (HPt) contains an active histidine that mediates the phosphotransfer.</text>
</comment>
<gene>
    <name evidence="3" type="ORF">RIF29_27533</name>
</gene>
<dbReference type="SUPFAM" id="SSF47226">
    <property type="entry name" value="Histidine-containing phosphotransfer domain, HPT domain"/>
    <property type="match status" value="1"/>
</dbReference>
<dbReference type="GO" id="GO:0009736">
    <property type="term" value="P:cytokinin-activated signaling pathway"/>
    <property type="evidence" value="ECO:0007669"/>
    <property type="project" value="UniProtKB-KW"/>
</dbReference>
<comment type="caution">
    <text evidence="3">The sequence shown here is derived from an EMBL/GenBank/DDBJ whole genome shotgun (WGS) entry which is preliminary data.</text>
</comment>
<evidence type="ECO:0000256" key="1">
    <source>
        <dbReference type="ARBA" id="ARBA00023012"/>
    </source>
</evidence>
<protein>
    <recommendedName>
        <fullName evidence="2">Histidine-containing phosphotransfer protein</fullName>
    </recommendedName>
</protein>
<evidence type="ECO:0000313" key="4">
    <source>
        <dbReference type="Proteomes" id="UP001372338"/>
    </source>
</evidence>
<dbReference type="Proteomes" id="UP001372338">
    <property type="component" value="Unassembled WGS sequence"/>
</dbReference>
<dbReference type="GO" id="GO:0005634">
    <property type="term" value="C:nucleus"/>
    <property type="evidence" value="ECO:0007669"/>
    <property type="project" value="UniProtKB-SubCell"/>
</dbReference>
<comment type="subcellular location">
    <subcellularLocation>
        <location evidence="2">Cytoplasm</location>
        <location evidence="2">Cytosol</location>
    </subcellularLocation>
    <subcellularLocation>
        <location evidence="2">Nucleus</location>
    </subcellularLocation>
</comment>
<dbReference type="InterPro" id="IPR045871">
    <property type="entry name" value="AHP1-5/YPD1"/>
</dbReference>
<sequence>MFGCVFSCHYLQGVVNDRFAELISGEPDYVVKSIEGYLADIEMILFELSRNGESSKIDFSMVASLAHEIEDKSASIGAAHMMLAFSELLKTCNEMNKRKFILSLTWLKTEFTQTKNKLEAVVRMEQRIIRVQSSQ</sequence>
<reference evidence="3 4" key="1">
    <citation type="submission" date="2024-01" db="EMBL/GenBank/DDBJ databases">
        <title>The genomes of 5 underutilized Papilionoideae crops provide insights into root nodulation and disease resistanc.</title>
        <authorList>
            <person name="Yuan L."/>
        </authorList>
    </citation>
    <scope>NUCLEOTIDE SEQUENCE [LARGE SCALE GENOMIC DNA]</scope>
    <source>
        <strain evidence="3">ZHUSHIDOU_FW_LH</strain>
        <tissue evidence="3">Leaf</tissue>
    </source>
</reference>
<dbReference type="GO" id="GO:0043424">
    <property type="term" value="F:protein histidine kinase binding"/>
    <property type="evidence" value="ECO:0007669"/>
    <property type="project" value="UniProtKB-UniRule"/>
</dbReference>
<dbReference type="Gene3D" id="1.20.120.160">
    <property type="entry name" value="HPT domain"/>
    <property type="match status" value="1"/>
</dbReference>
<comment type="function">
    <text evidence="2">Functions as a two-component phosphorelay mediators between cytokinin sensor histidine kinases and response regulators (B-type ARRs). Plays an important role in propagating cytokinin signal transduction.</text>
</comment>
<dbReference type="PANTHER" id="PTHR28242:SF7">
    <property type="entry name" value="HISTIDINE-CONTAINING PHOSPHOTRANSFER PROTEIN"/>
    <property type="match status" value="1"/>
</dbReference>
<keyword evidence="2" id="KW-0932">Cytokinin signaling pathway</keyword>
<dbReference type="AlphaFoldDB" id="A0AAN9EWG2"/>
<dbReference type="GO" id="GO:0005829">
    <property type="term" value="C:cytosol"/>
    <property type="evidence" value="ECO:0007669"/>
    <property type="project" value="UniProtKB-SubCell"/>
</dbReference>
<keyword evidence="1 2" id="KW-0902">Two-component regulatory system</keyword>
<evidence type="ECO:0000313" key="3">
    <source>
        <dbReference type="EMBL" id="KAK7261228.1"/>
    </source>
</evidence>
<keyword evidence="4" id="KW-1185">Reference proteome</keyword>
<organism evidence="3 4">
    <name type="scientific">Crotalaria pallida</name>
    <name type="common">Smooth rattlebox</name>
    <name type="synonym">Crotalaria striata</name>
    <dbReference type="NCBI Taxonomy" id="3830"/>
    <lineage>
        <taxon>Eukaryota</taxon>
        <taxon>Viridiplantae</taxon>
        <taxon>Streptophyta</taxon>
        <taxon>Embryophyta</taxon>
        <taxon>Tracheophyta</taxon>
        <taxon>Spermatophyta</taxon>
        <taxon>Magnoliopsida</taxon>
        <taxon>eudicotyledons</taxon>
        <taxon>Gunneridae</taxon>
        <taxon>Pentapetalae</taxon>
        <taxon>rosids</taxon>
        <taxon>fabids</taxon>
        <taxon>Fabales</taxon>
        <taxon>Fabaceae</taxon>
        <taxon>Papilionoideae</taxon>
        <taxon>50 kb inversion clade</taxon>
        <taxon>genistoids sensu lato</taxon>
        <taxon>core genistoids</taxon>
        <taxon>Crotalarieae</taxon>
        <taxon>Crotalaria</taxon>
    </lineage>
</organism>